<protein>
    <submittedName>
        <fullName evidence="2">LAME_0G17502g1_1</fullName>
    </submittedName>
</protein>
<feature type="region of interest" description="Disordered" evidence="1">
    <location>
        <begin position="135"/>
        <end position="155"/>
    </location>
</feature>
<proteinExistence type="predicted"/>
<gene>
    <name evidence="2" type="ORF">LAME_0G17502G</name>
</gene>
<feature type="compositionally biased region" description="Basic residues" evidence="1">
    <location>
        <begin position="139"/>
        <end position="149"/>
    </location>
</feature>
<name>A0A1G4KBE5_9SACH</name>
<accession>A0A1G4KBE5</accession>
<dbReference type="EMBL" id="LT598484">
    <property type="protein sequence ID" value="SCV01632.1"/>
    <property type="molecule type" value="Genomic_DNA"/>
</dbReference>
<dbReference type="Proteomes" id="UP000191144">
    <property type="component" value="Chromosome G"/>
</dbReference>
<keyword evidence="3" id="KW-1185">Reference proteome</keyword>
<reference evidence="3" key="1">
    <citation type="submission" date="2016-03" db="EMBL/GenBank/DDBJ databases">
        <authorList>
            <person name="Devillers Hugo."/>
        </authorList>
    </citation>
    <scope>NUCLEOTIDE SEQUENCE [LARGE SCALE GENOMIC DNA]</scope>
</reference>
<sequence>MPKKFGYHSSERIPHPTLCQMKISQTALTTSKSHSLENQLVSPLQRTLSLRTTLKLTSVSRKWPFISRRTTKIEILSIFDKYPPPPLLTVTKIKKTHQIRRSHLHLGHELSNTSSSPRLSTANIGVTKLISKFVASRSSKQKHSPRTHQIHSPCP</sequence>
<evidence type="ECO:0000256" key="1">
    <source>
        <dbReference type="SAM" id="MobiDB-lite"/>
    </source>
</evidence>
<dbReference type="AlphaFoldDB" id="A0A1G4KBE5"/>
<evidence type="ECO:0000313" key="3">
    <source>
        <dbReference type="Proteomes" id="UP000191144"/>
    </source>
</evidence>
<evidence type="ECO:0000313" key="2">
    <source>
        <dbReference type="EMBL" id="SCV01632.1"/>
    </source>
</evidence>
<organism evidence="2 3">
    <name type="scientific">Lachancea meyersii CBS 8951</name>
    <dbReference type="NCBI Taxonomy" id="1266667"/>
    <lineage>
        <taxon>Eukaryota</taxon>
        <taxon>Fungi</taxon>
        <taxon>Dikarya</taxon>
        <taxon>Ascomycota</taxon>
        <taxon>Saccharomycotina</taxon>
        <taxon>Saccharomycetes</taxon>
        <taxon>Saccharomycetales</taxon>
        <taxon>Saccharomycetaceae</taxon>
        <taxon>Lachancea</taxon>
    </lineage>
</organism>